<reference evidence="6" key="1">
    <citation type="journal article" date="2019" name="Gigascience">
        <title>De novo genome assembly of the endangered Acer yangbiense, a plant species with extremely small populations endemic to Yunnan Province, China.</title>
        <authorList>
            <person name="Yang J."/>
            <person name="Wariss H.M."/>
            <person name="Tao L."/>
            <person name="Zhang R."/>
            <person name="Yun Q."/>
            <person name="Hollingsworth P."/>
            <person name="Dao Z."/>
            <person name="Luo G."/>
            <person name="Guo H."/>
            <person name="Ma Y."/>
            <person name="Sun W."/>
        </authorList>
    </citation>
    <scope>NUCLEOTIDE SEQUENCE [LARGE SCALE GENOMIC DNA]</scope>
    <source>
        <strain evidence="6">cv. br00</strain>
    </source>
</reference>
<dbReference type="Proteomes" id="UP000326939">
    <property type="component" value="Chromosome 8"/>
</dbReference>
<dbReference type="PANTHER" id="PTHR14146">
    <property type="entry name" value="EXOCYST COMPLEX COMPONENT 4"/>
    <property type="match status" value="1"/>
</dbReference>
<feature type="domain" description="Exocyst complex component Sec8 N-terminal" evidence="4">
    <location>
        <begin position="43"/>
        <end position="178"/>
    </location>
</feature>
<organism evidence="5 6">
    <name type="scientific">Salix brachista</name>
    <dbReference type="NCBI Taxonomy" id="2182728"/>
    <lineage>
        <taxon>Eukaryota</taxon>
        <taxon>Viridiplantae</taxon>
        <taxon>Streptophyta</taxon>
        <taxon>Embryophyta</taxon>
        <taxon>Tracheophyta</taxon>
        <taxon>Spermatophyta</taxon>
        <taxon>Magnoliopsida</taxon>
        <taxon>eudicotyledons</taxon>
        <taxon>Gunneridae</taxon>
        <taxon>Pentapetalae</taxon>
        <taxon>rosids</taxon>
        <taxon>fabids</taxon>
        <taxon>Malpighiales</taxon>
        <taxon>Salicaceae</taxon>
        <taxon>Saliceae</taxon>
        <taxon>Salix</taxon>
    </lineage>
</organism>
<accession>A0A5N5LN13</accession>
<dbReference type="InterPro" id="IPR039682">
    <property type="entry name" value="Sec8/EXOC4"/>
</dbReference>
<dbReference type="GO" id="GO:0000145">
    <property type="term" value="C:exocyst"/>
    <property type="evidence" value="ECO:0007669"/>
    <property type="project" value="UniProtKB-UniRule"/>
</dbReference>
<dbReference type="InterPro" id="IPR007191">
    <property type="entry name" value="Sec8_exocyst_N"/>
</dbReference>
<keyword evidence="2 3" id="KW-0268">Exocytosis</keyword>
<evidence type="ECO:0000259" key="4">
    <source>
        <dbReference type="Pfam" id="PF04048"/>
    </source>
</evidence>
<keyword evidence="3" id="KW-0653">Protein transport</keyword>
<evidence type="ECO:0000256" key="2">
    <source>
        <dbReference type="ARBA" id="ARBA00022483"/>
    </source>
</evidence>
<sequence>MGIFDGLPVPPDKAVILCHLLFYYPVVVFLIPVVCSFGTKQYLREELSRIDESWAAARFDSLPHVVHILTSKDREAEAQVLKEQSDVVEDVVDEVVQSYHSGFNKAIQNYSQILRLFSESAESIATLKIDLAEAKKCLGNQNKQLHQLWYRSVTLRHIISLLDQIEGIAKVPARIEKLIAEKQFYAAVQLHAHSSLMLEREGLQTVGALQDVRSELTKLRGVLFYKVLEDLHAHLYNKGEHGSVASSMHERYDELPTTVAVTFTMSNSQSLSRRTKLMKGDNHSFADGSYRPSSIDGSSFDGHDGDLDISDEVSSDGHIASLRASGGDGNMKDIKISSRQIPSWLSNSTPDEFIETIKKSDAPLHVKYLQTMVECLCMLGKVAAAGAIMCQRLRPTIHDIITSKIKAHSELVNSSRSCNDQNAHTRGLDFVKGQLGSYQLSKHKRQNGISLSGTLLAVSPVSPVMAPTGKAQAAAKELLDSILDIVVQIFENHVIVGELLELKTAQNVDMNTPRSLTTDANWSPDSEASQVTGGYSIGFSLTVLQVVWYLMNKVSAFECLFSGGKPLLIFIYCFPFIIAQKSECQQLICEILRATPEAASADASVQTARLASKVPSKGKKDGSEDGLTFAFRFTDATISIPNQGVDLIRQGWNRKGPNVLQEGYGSAAVLPEQGIYLAASVYRPVLQFTDKVASMLPKKYFQLGNDGLLAFVENFVKDHFLPTMFVDYRKGVQQAISSNTITGPAAFRPRAHTVAPYTPSIEKGRPVLGWAQALPKFAGDLVKFVQTFLERTYERCRTSYMEAFPSFLFLLTIRIISDAVLEKQSYMLIGRHDIEKLMRFDPASAYLPNSVSASNMVSSASDAESLEIESELSELLFNLRPIKQENLIHDDNKLILLASLSDSLEYVADSIERQVHLDYCEVLDAFLFCNSFSELLWLGQRTSQSPNQVADKGKTLASFADDYRKLAIDCLKVLRVEMQLVTIFHMQEMTNRVYLEDQNAEEPDEFIISLTAQITRRDEETAPFVAGVKQNYIFGGICSIAASASIKALADMKSINLFGVHQICRNSIALEQALAAIPSIDGEAVQQRLDHVRTYYELLNMPYEASRWKHSLFLLINLLTAILTPLSSPEFSGLACFHHRTRGLVYSCRVYQPFKGQRLRERNPPRCSGSSIRHFISLTL</sequence>
<keyword evidence="1 3" id="KW-0813">Transport</keyword>
<evidence type="ECO:0000313" key="5">
    <source>
        <dbReference type="EMBL" id="KAB5544113.1"/>
    </source>
</evidence>
<evidence type="ECO:0000256" key="3">
    <source>
        <dbReference type="RuleBase" id="RU367079"/>
    </source>
</evidence>
<dbReference type="PANTHER" id="PTHR14146:SF0">
    <property type="entry name" value="EXOCYST COMPLEX COMPONENT 4"/>
    <property type="match status" value="1"/>
</dbReference>
<dbReference type="GO" id="GO:0090522">
    <property type="term" value="P:vesicle tethering involved in exocytosis"/>
    <property type="evidence" value="ECO:0007669"/>
    <property type="project" value="UniProtKB-UniRule"/>
</dbReference>
<dbReference type="Pfam" id="PF04048">
    <property type="entry name" value="Sec8_N"/>
    <property type="match status" value="1"/>
</dbReference>
<name>A0A5N5LN13_9ROSI</name>
<evidence type="ECO:0000313" key="6">
    <source>
        <dbReference type="Proteomes" id="UP000326939"/>
    </source>
</evidence>
<dbReference type="AlphaFoldDB" id="A0A5N5LN13"/>
<dbReference type="GO" id="GO:0006612">
    <property type="term" value="P:protein targeting to membrane"/>
    <property type="evidence" value="ECO:0007669"/>
    <property type="project" value="UniProtKB-UniRule"/>
</dbReference>
<dbReference type="EMBL" id="VDCV01000008">
    <property type="protein sequence ID" value="KAB5544113.1"/>
    <property type="molecule type" value="Genomic_DNA"/>
</dbReference>
<dbReference type="GO" id="GO:0006893">
    <property type="term" value="P:Golgi to plasma membrane transport"/>
    <property type="evidence" value="ECO:0007669"/>
    <property type="project" value="TreeGrafter"/>
</dbReference>
<dbReference type="GO" id="GO:0015031">
    <property type="term" value="P:protein transport"/>
    <property type="evidence" value="ECO:0007669"/>
    <property type="project" value="UniProtKB-KW"/>
</dbReference>
<protein>
    <recommendedName>
        <fullName evidence="3">Exocyst complex component Sec8</fullName>
    </recommendedName>
</protein>
<comment type="caution">
    <text evidence="5">The sequence shown here is derived from an EMBL/GenBank/DDBJ whole genome shotgun (WGS) entry which is preliminary data.</text>
</comment>
<keyword evidence="6" id="KW-1185">Reference proteome</keyword>
<evidence type="ECO:0000256" key="1">
    <source>
        <dbReference type="ARBA" id="ARBA00022448"/>
    </source>
</evidence>
<proteinExistence type="inferred from homology"/>
<comment type="function">
    <text evidence="3">Component of the exocyst complex involved in the docking of exocytic vesicles with fusion sites on the plasma membrane.</text>
</comment>
<dbReference type="GO" id="GO:0006904">
    <property type="term" value="P:vesicle docking involved in exocytosis"/>
    <property type="evidence" value="ECO:0007669"/>
    <property type="project" value="InterPro"/>
</dbReference>
<comment type="similarity">
    <text evidence="3">Belongs to the SEC8 family.</text>
</comment>
<gene>
    <name evidence="5" type="ORF">DKX38_012225</name>
</gene>